<feature type="region of interest" description="Disordered" evidence="1">
    <location>
        <begin position="758"/>
        <end position="777"/>
    </location>
</feature>
<feature type="compositionally biased region" description="Basic and acidic residues" evidence="1">
    <location>
        <begin position="767"/>
        <end position="777"/>
    </location>
</feature>
<feature type="region of interest" description="Disordered" evidence="1">
    <location>
        <begin position="1"/>
        <end position="57"/>
    </location>
</feature>
<comment type="caution">
    <text evidence="2">The sequence shown here is derived from an EMBL/GenBank/DDBJ whole genome shotgun (WGS) entry which is preliminary data.</text>
</comment>
<name>A0ABR2Y9N1_9PEZI</name>
<evidence type="ECO:0000313" key="3">
    <source>
        <dbReference type="Proteomes" id="UP001465668"/>
    </source>
</evidence>
<gene>
    <name evidence="2" type="ORF">SCAR479_00355</name>
</gene>
<protein>
    <submittedName>
        <fullName evidence="2">Uncharacterized protein</fullName>
    </submittedName>
</protein>
<evidence type="ECO:0000256" key="1">
    <source>
        <dbReference type="SAM" id="MobiDB-lite"/>
    </source>
</evidence>
<dbReference type="EMBL" id="JARVKM010000001">
    <property type="protein sequence ID" value="KAK9783796.1"/>
    <property type="molecule type" value="Genomic_DNA"/>
</dbReference>
<keyword evidence="3" id="KW-1185">Reference proteome</keyword>
<reference evidence="2 3" key="1">
    <citation type="submission" date="2024-02" db="EMBL/GenBank/DDBJ databases">
        <title>First draft genome assembly of two strains of Seiridium cardinale.</title>
        <authorList>
            <person name="Emiliani G."/>
            <person name="Scali E."/>
        </authorList>
    </citation>
    <scope>NUCLEOTIDE SEQUENCE [LARGE SCALE GENOMIC DNA]</scope>
    <source>
        <strain evidence="2 3">BM-138-000479</strain>
    </source>
</reference>
<sequence length="777" mass="86791">MSPSQSGDVGDLKDGSKDSPLPDPPTQGTVLNSKDAGDRDQSIDSTMNRKGSTPGIAQRPMRNVFSAMALGLILLATVDSLIRGVSVLRGGRQVTSSVPKASTARRPTEAINWDLNFPRLYPPLIHGESMDTAGACQTAWESLSSIPCHEKVFNRGWDNGTWMPLMTVQPLRYVPLLCRPDCRQALHNAYELISAKCSDSTTFDTAAYTGTFSTEWLESGPKEALQVLLRRNKHTCRPSRESGYDYCLTELTERWGIMDGLNAATLNGLGMFMGDTNKRRTEQGRLKSFTRGDGRDGGWKGKFGIQVPTLRYGPGLGETDCGSCTLQWLEKIVNGWEEGKVLSPDTDRPITLPEHLRRVKKAGDRCETEEWTRIYLTAMTSYQKRGLIPVHWEAALPSGDYGWTIQNGLASGDAPLVKMETAYNSLLADGTPSPRSPEDNAIKCLANLSKHIEGLPCDIHLDQQGWDFLARSGRRLLGPYCGDTCTDAIMNDHKSLKICRYKRMDRHPTIGLFLTAYEEGKKTRSHLCRKAGKNADFCAPVLVALNQSEWAYEGRASLKAIEELVNKLESEPIPDAVKIAVSKTSADAWNTKETRNWRTDLRAGVCSPCVWELVVGNGTISSAEHILGAEDDIDKALAFAERFYDTCVKRGAWWMGGRPYGEDDIIWRVKESTGNVYRYIIDNSTMGHNSGKWFRHDETTNGDSWMREKAGSIWHLRAAARRQVAEREGNLADLIELESKHAEEEDAKVWEFDKWFGPRWKKQPPQHPEESGQPREL</sequence>
<proteinExistence type="predicted"/>
<accession>A0ABR2Y9N1</accession>
<organism evidence="2 3">
    <name type="scientific">Seiridium cardinale</name>
    <dbReference type="NCBI Taxonomy" id="138064"/>
    <lineage>
        <taxon>Eukaryota</taxon>
        <taxon>Fungi</taxon>
        <taxon>Dikarya</taxon>
        <taxon>Ascomycota</taxon>
        <taxon>Pezizomycotina</taxon>
        <taxon>Sordariomycetes</taxon>
        <taxon>Xylariomycetidae</taxon>
        <taxon>Amphisphaeriales</taxon>
        <taxon>Sporocadaceae</taxon>
        <taxon>Seiridium</taxon>
    </lineage>
</organism>
<dbReference type="Proteomes" id="UP001465668">
    <property type="component" value="Unassembled WGS sequence"/>
</dbReference>
<evidence type="ECO:0000313" key="2">
    <source>
        <dbReference type="EMBL" id="KAK9783796.1"/>
    </source>
</evidence>